<comment type="similarity">
    <text evidence="2">Belongs to the fimbrial protein family.</text>
</comment>
<dbReference type="InterPro" id="IPR008966">
    <property type="entry name" value="Adhesion_dom_sf"/>
</dbReference>
<reference evidence="7 8" key="1">
    <citation type="submission" date="2020-03" db="EMBL/GenBank/DDBJ databases">
        <title>Rahnella aceri sp. nov., isoated from traditional Jeju Makgeolli.</title>
        <authorList>
            <person name="Kim I.S."/>
            <person name="Jeon D."/>
        </authorList>
    </citation>
    <scope>NUCLEOTIDE SEQUENCE [LARGE SCALE GENOMIC DNA]</scope>
    <source>
        <strain evidence="7 8">Lac-M11</strain>
    </source>
</reference>
<gene>
    <name evidence="7" type="ORF">GW579_16720</name>
</gene>
<feature type="signal peptide" evidence="5">
    <location>
        <begin position="1"/>
        <end position="23"/>
    </location>
</feature>
<dbReference type="GO" id="GO:0009289">
    <property type="term" value="C:pilus"/>
    <property type="evidence" value="ECO:0007669"/>
    <property type="project" value="UniProtKB-SubCell"/>
</dbReference>
<dbReference type="AlphaFoldDB" id="A0A6M2B7U4"/>
<dbReference type="Pfam" id="PF00419">
    <property type="entry name" value="Fimbrial"/>
    <property type="match status" value="1"/>
</dbReference>
<dbReference type="Gene3D" id="2.60.40.1090">
    <property type="entry name" value="Fimbrial-type adhesion domain"/>
    <property type="match status" value="1"/>
</dbReference>
<dbReference type="InterPro" id="IPR000259">
    <property type="entry name" value="Adhesion_dom_fimbrial"/>
</dbReference>
<proteinExistence type="inferred from homology"/>
<feature type="domain" description="Fimbrial-type adhesion" evidence="6">
    <location>
        <begin position="29"/>
        <end position="174"/>
    </location>
</feature>
<evidence type="ECO:0000256" key="4">
    <source>
        <dbReference type="ARBA" id="ARBA00023263"/>
    </source>
</evidence>
<evidence type="ECO:0000256" key="1">
    <source>
        <dbReference type="ARBA" id="ARBA00004561"/>
    </source>
</evidence>
<evidence type="ECO:0000259" key="6">
    <source>
        <dbReference type="Pfam" id="PF00419"/>
    </source>
</evidence>
<keyword evidence="4" id="KW-0281">Fimbrium</keyword>
<dbReference type="PANTHER" id="PTHR33420:SF3">
    <property type="entry name" value="FIMBRIAL SUBUNIT ELFA"/>
    <property type="match status" value="1"/>
</dbReference>
<dbReference type="SUPFAM" id="SSF49401">
    <property type="entry name" value="Bacterial adhesins"/>
    <property type="match status" value="1"/>
</dbReference>
<accession>A0A6M2B7U4</accession>
<evidence type="ECO:0000313" key="7">
    <source>
        <dbReference type="EMBL" id="NGX88723.1"/>
    </source>
</evidence>
<protein>
    <submittedName>
        <fullName evidence="7">Fimbrial protein</fullName>
    </submittedName>
</protein>
<evidence type="ECO:0000256" key="3">
    <source>
        <dbReference type="ARBA" id="ARBA00022729"/>
    </source>
</evidence>
<organism evidence="7 8">
    <name type="scientific">Rahnella contaminans</name>
    <dbReference type="NCBI Taxonomy" id="2703882"/>
    <lineage>
        <taxon>Bacteria</taxon>
        <taxon>Pseudomonadati</taxon>
        <taxon>Pseudomonadota</taxon>
        <taxon>Gammaproteobacteria</taxon>
        <taxon>Enterobacterales</taxon>
        <taxon>Yersiniaceae</taxon>
        <taxon>Rahnella</taxon>
    </lineage>
</organism>
<name>A0A6M2B7U4_9GAMM</name>
<sequence length="175" mass="17643">MKKNLIVAALASLSVLSAASAFAADGQVNFKGEIIDSACTVANTPAAPLDVTLGQVPKSSFAATGDTAAPTKFTLKLTNCPATVTKASVKFDGTAANGDNSVLALTQETGVATGVGVQITDSSDKVLPLYTASASYPLVETAENSLDFVARYISTASTVTAGPANAVASFTVNYN</sequence>
<evidence type="ECO:0000313" key="8">
    <source>
        <dbReference type="Proteomes" id="UP000476696"/>
    </source>
</evidence>
<comment type="caution">
    <text evidence="7">The sequence shown here is derived from an EMBL/GenBank/DDBJ whole genome shotgun (WGS) entry which is preliminary data.</text>
</comment>
<dbReference type="InterPro" id="IPR036937">
    <property type="entry name" value="Adhesion_dom_fimbrial_sf"/>
</dbReference>
<evidence type="ECO:0000256" key="2">
    <source>
        <dbReference type="ARBA" id="ARBA00006671"/>
    </source>
</evidence>
<evidence type="ECO:0000256" key="5">
    <source>
        <dbReference type="SAM" id="SignalP"/>
    </source>
</evidence>
<dbReference type="RefSeq" id="WP_152323887.1">
    <property type="nucleotide sequence ID" value="NZ_JAADJS010000003.1"/>
</dbReference>
<dbReference type="EMBL" id="JAADJS010000003">
    <property type="protein sequence ID" value="NGX88723.1"/>
    <property type="molecule type" value="Genomic_DNA"/>
</dbReference>
<dbReference type="Proteomes" id="UP000476696">
    <property type="component" value="Unassembled WGS sequence"/>
</dbReference>
<feature type="chain" id="PRO_5026970813" evidence="5">
    <location>
        <begin position="24"/>
        <end position="175"/>
    </location>
</feature>
<dbReference type="GO" id="GO:0043709">
    <property type="term" value="P:cell adhesion involved in single-species biofilm formation"/>
    <property type="evidence" value="ECO:0007669"/>
    <property type="project" value="TreeGrafter"/>
</dbReference>
<dbReference type="InterPro" id="IPR050263">
    <property type="entry name" value="Bact_Fimbrial_Adh_Pro"/>
</dbReference>
<dbReference type="PANTHER" id="PTHR33420">
    <property type="entry name" value="FIMBRIAL SUBUNIT ELFA-RELATED"/>
    <property type="match status" value="1"/>
</dbReference>
<comment type="subcellular location">
    <subcellularLocation>
        <location evidence="1">Fimbrium</location>
    </subcellularLocation>
</comment>
<keyword evidence="8" id="KW-1185">Reference proteome</keyword>
<keyword evidence="3 5" id="KW-0732">Signal</keyword>